<dbReference type="GO" id="GO:0009653">
    <property type="term" value="P:anatomical structure morphogenesis"/>
    <property type="evidence" value="ECO:0007669"/>
    <property type="project" value="UniProtKB-ARBA"/>
</dbReference>
<evidence type="ECO:0000256" key="9">
    <source>
        <dbReference type="ARBA" id="ARBA00023136"/>
    </source>
</evidence>
<gene>
    <name evidence="15" type="ORF">JZ751_027632</name>
</gene>
<accession>A0A8T2PAD8</accession>
<dbReference type="PANTHER" id="PTHR24028:SF244">
    <property type="entry name" value="PARAXIAL PROTOCADHERIN"/>
    <property type="match status" value="1"/>
</dbReference>
<dbReference type="FunFam" id="2.60.40.60:FF:000003">
    <property type="entry name" value="Protocadherin alpha 2"/>
    <property type="match status" value="1"/>
</dbReference>
<dbReference type="FunFam" id="2.60.40.60:FF:000001">
    <property type="entry name" value="Protocadherin alpha 2"/>
    <property type="match status" value="1"/>
</dbReference>
<keyword evidence="2" id="KW-1003">Cell membrane</keyword>
<keyword evidence="7" id="KW-0130">Cell adhesion</keyword>
<protein>
    <recommendedName>
        <fullName evidence="14">Cadherin domain-containing protein</fullName>
    </recommendedName>
</protein>
<evidence type="ECO:0000313" key="16">
    <source>
        <dbReference type="Proteomes" id="UP000824540"/>
    </source>
</evidence>
<dbReference type="SMART" id="SM00112">
    <property type="entry name" value="CA"/>
    <property type="match status" value="4"/>
</dbReference>
<keyword evidence="16" id="KW-1185">Reference proteome</keyword>
<keyword evidence="10" id="KW-0325">Glycoprotein</keyword>
<feature type="signal peptide" evidence="13">
    <location>
        <begin position="1"/>
        <end position="24"/>
    </location>
</feature>
<proteinExistence type="predicted"/>
<keyword evidence="9" id="KW-0472">Membrane</keyword>
<feature type="domain" description="Cadherin" evidence="14">
    <location>
        <begin position="236"/>
        <end position="332"/>
    </location>
</feature>
<evidence type="ECO:0000256" key="10">
    <source>
        <dbReference type="ARBA" id="ARBA00023180"/>
    </source>
</evidence>
<feature type="region of interest" description="Disordered" evidence="12">
    <location>
        <begin position="651"/>
        <end position="682"/>
    </location>
</feature>
<evidence type="ECO:0000256" key="1">
    <source>
        <dbReference type="ARBA" id="ARBA00004251"/>
    </source>
</evidence>
<feature type="domain" description="Cadherin" evidence="14">
    <location>
        <begin position="135"/>
        <end position="223"/>
    </location>
</feature>
<comment type="subcellular location">
    <subcellularLocation>
        <location evidence="1">Cell membrane</location>
        <topology evidence="1">Single-pass type I membrane protein</topology>
    </subcellularLocation>
</comment>
<dbReference type="Gene3D" id="2.60.40.60">
    <property type="entry name" value="Cadherins"/>
    <property type="match status" value="5"/>
</dbReference>
<dbReference type="PROSITE" id="PS00232">
    <property type="entry name" value="CADHERIN_1"/>
    <property type="match status" value="2"/>
</dbReference>
<keyword evidence="5" id="KW-0677">Repeat</keyword>
<keyword evidence="8" id="KW-1133">Transmembrane helix</keyword>
<feature type="domain" description="Cadherin" evidence="14">
    <location>
        <begin position="23"/>
        <end position="131"/>
    </location>
</feature>
<feature type="chain" id="PRO_5035847341" description="Cadherin domain-containing protein" evidence="13">
    <location>
        <begin position="25"/>
        <end position="724"/>
    </location>
</feature>
<dbReference type="PRINTS" id="PR00205">
    <property type="entry name" value="CADHERIN"/>
</dbReference>
<evidence type="ECO:0000256" key="3">
    <source>
        <dbReference type="ARBA" id="ARBA00022692"/>
    </source>
</evidence>
<dbReference type="InterPro" id="IPR013164">
    <property type="entry name" value="Cadherin_N"/>
</dbReference>
<name>A0A8T2PAD8_9TELE</name>
<evidence type="ECO:0000256" key="7">
    <source>
        <dbReference type="ARBA" id="ARBA00022889"/>
    </source>
</evidence>
<dbReference type="InterPro" id="IPR015919">
    <property type="entry name" value="Cadherin-like_sf"/>
</dbReference>
<evidence type="ECO:0000256" key="12">
    <source>
        <dbReference type="SAM" id="MobiDB-lite"/>
    </source>
</evidence>
<dbReference type="AlphaFoldDB" id="A0A8T2PAD8"/>
<dbReference type="Pfam" id="PF08266">
    <property type="entry name" value="Cadherin_2"/>
    <property type="match status" value="1"/>
</dbReference>
<sequence length="724" mass="80741">MISAGLNVWVVFILFFTLPFVVYSKTKCYVVEEEKDTGTEIGHLGRDLAITLTEDPNTSFRFIDQPNIYLINLRESDGRLTVAQRLDREQLCHRLPRCLILLDVVAVHNGSFHLIHVEIEVRDINDNAPAFPLNDTYMEIPENEGINGEVVYGFVEHVPAEIKRIYKIDPHSGHLTLERSVDYENSKYHELKIQAYDLGLNSVPAVCTVTVEILDVNDNAPDIQITPFEFDGIAHISEAAAEGSFVALIRTSDRDSDRNGHVRCILQGHEHFKLQPAYDNAFLILTTAALDRETIPEYNLTVVARDSGSPELRTTRQCTVRLTDENDNPPVFSKSVYEVAIEENNVVGAFLTSVLAYDPDLGQNADITYTLVDENAYDQRTSTFVTVDPVSGSVYSSRSFDYELTKEIEARVLVSDAGFPSLSQTTLVRIKVIDKNDNAPRIVHPTLTNGTFFSALPAVASVDIPVLQIIARDDDEGRNAELTYQLLNDRQNIFNLNRQTGNLFLRVVKRRGFYNTTINSKQESWRNPTSEVTKLTDCQVRSKQHESIHPGNHVFIIEPPLPSSSLPWGEEHPKIHVPSSTSLCADGSLSGTRGSKINTLDCSMDGDAEGTTGNTACRNGPFVSKYPWERGSTRPARSESVFDNPSAFYQTEKTQQRPHPQPNELPADADTEHHTPPTRRKSLFRISIPKTKGLMHVIPRAHGPADGTLQMCAAGRLGNTTMAS</sequence>
<feature type="domain" description="Cadherin" evidence="14">
    <location>
        <begin position="333"/>
        <end position="442"/>
    </location>
</feature>
<evidence type="ECO:0000256" key="5">
    <source>
        <dbReference type="ARBA" id="ARBA00022737"/>
    </source>
</evidence>
<dbReference type="GO" id="GO:0007156">
    <property type="term" value="P:homophilic cell adhesion via plasma membrane adhesion molecules"/>
    <property type="evidence" value="ECO:0007669"/>
    <property type="project" value="InterPro"/>
</dbReference>
<evidence type="ECO:0000256" key="8">
    <source>
        <dbReference type="ARBA" id="ARBA00022989"/>
    </source>
</evidence>
<reference evidence="15" key="1">
    <citation type="thesis" date="2021" institute="BYU ScholarsArchive" country="Provo, UT, USA">
        <title>Applications of and Algorithms for Genome Assembly and Genomic Analyses with an Emphasis on Marine Teleosts.</title>
        <authorList>
            <person name="Pickett B.D."/>
        </authorList>
    </citation>
    <scope>NUCLEOTIDE SEQUENCE</scope>
    <source>
        <strain evidence="15">HI-2016</strain>
    </source>
</reference>
<dbReference type="InterPro" id="IPR050174">
    <property type="entry name" value="Protocadherin/Cadherin-CA"/>
</dbReference>
<dbReference type="InterPro" id="IPR002126">
    <property type="entry name" value="Cadherin-like_dom"/>
</dbReference>
<dbReference type="FunFam" id="2.60.40.60:FF:000002">
    <property type="entry name" value="Protocadherin alpha 2"/>
    <property type="match status" value="1"/>
</dbReference>
<dbReference type="OrthoDB" id="6252479at2759"/>
<dbReference type="Proteomes" id="UP000824540">
    <property type="component" value="Unassembled WGS sequence"/>
</dbReference>
<evidence type="ECO:0000256" key="2">
    <source>
        <dbReference type="ARBA" id="ARBA00022475"/>
    </source>
</evidence>
<dbReference type="GO" id="GO:0005509">
    <property type="term" value="F:calcium ion binding"/>
    <property type="evidence" value="ECO:0007669"/>
    <property type="project" value="UniProtKB-UniRule"/>
</dbReference>
<comment type="caution">
    <text evidence="15">The sequence shown here is derived from an EMBL/GenBank/DDBJ whole genome shotgun (WGS) entry which is preliminary data.</text>
</comment>
<evidence type="ECO:0000256" key="13">
    <source>
        <dbReference type="SAM" id="SignalP"/>
    </source>
</evidence>
<keyword evidence="6 11" id="KW-0106">Calcium</keyword>
<dbReference type="PANTHER" id="PTHR24028">
    <property type="entry name" value="CADHERIN-87A"/>
    <property type="match status" value="1"/>
</dbReference>
<dbReference type="InterPro" id="IPR020894">
    <property type="entry name" value="Cadherin_CS"/>
</dbReference>
<dbReference type="PROSITE" id="PS50268">
    <property type="entry name" value="CADHERIN_2"/>
    <property type="match status" value="4"/>
</dbReference>
<evidence type="ECO:0000256" key="11">
    <source>
        <dbReference type="PROSITE-ProRule" id="PRU00043"/>
    </source>
</evidence>
<evidence type="ECO:0000256" key="4">
    <source>
        <dbReference type="ARBA" id="ARBA00022729"/>
    </source>
</evidence>
<dbReference type="SUPFAM" id="SSF49313">
    <property type="entry name" value="Cadherin-like"/>
    <property type="match status" value="5"/>
</dbReference>
<keyword evidence="3" id="KW-0812">Transmembrane</keyword>
<organism evidence="15 16">
    <name type="scientific">Albula glossodonta</name>
    <name type="common">roundjaw bonefish</name>
    <dbReference type="NCBI Taxonomy" id="121402"/>
    <lineage>
        <taxon>Eukaryota</taxon>
        <taxon>Metazoa</taxon>
        <taxon>Chordata</taxon>
        <taxon>Craniata</taxon>
        <taxon>Vertebrata</taxon>
        <taxon>Euteleostomi</taxon>
        <taxon>Actinopterygii</taxon>
        <taxon>Neopterygii</taxon>
        <taxon>Teleostei</taxon>
        <taxon>Albuliformes</taxon>
        <taxon>Albulidae</taxon>
        <taxon>Albula</taxon>
    </lineage>
</organism>
<evidence type="ECO:0000259" key="14">
    <source>
        <dbReference type="PROSITE" id="PS50268"/>
    </source>
</evidence>
<dbReference type="CDD" id="cd11304">
    <property type="entry name" value="Cadherin_repeat"/>
    <property type="match status" value="5"/>
</dbReference>
<evidence type="ECO:0000256" key="6">
    <source>
        <dbReference type="ARBA" id="ARBA00022837"/>
    </source>
</evidence>
<evidence type="ECO:0000313" key="15">
    <source>
        <dbReference type="EMBL" id="KAG9349189.1"/>
    </source>
</evidence>
<dbReference type="Pfam" id="PF00028">
    <property type="entry name" value="Cadherin"/>
    <property type="match status" value="3"/>
</dbReference>
<dbReference type="GO" id="GO:0005886">
    <property type="term" value="C:plasma membrane"/>
    <property type="evidence" value="ECO:0007669"/>
    <property type="project" value="UniProtKB-SubCell"/>
</dbReference>
<keyword evidence="4 13" id="KW-0732">Signal</keyword>
<dbReference type="EMBL" id="JAFBMS010000009">
    <property type="protein sequence ID" value="KAG9349189.1"/>
    <property type="molecule type" value="Genomic_DNA"/>
</dbReference>